<dbReference type="PROSITE" id="PS51635">
    <property type="entry name" value="PNPLA"/>
    <property type="match status" value="1"/>
</dbReference>
<dbReference type="InterPro" id="IPR050301">
    <property type="entry name" value="NTE"/>
</dbReference>
<evidence type="ECO:0000256" key="3">
    <source>
        <dbReference type="ARBA" id="ARBA00023098"/>
    </source>
</evidence>
<dbReference type="InterPro" id="IPR016035">
    <property type="entry name" value="Acyl_Trfase/lysoPLipase"/>
</dbReference>
<dbReference type="Proteomes" id="UP000051677">
    <property type="component" value="Unassembled WGS sequence"/>
</dbReference>
<organism evidence="6 7">
    <name type="scientific">Mycobacterium gordonae</name>
    <dbReference type="NCBI Taxonomy" id="1778"/>
    <lineage>
        <taxon>Bacteria</taxon>
        <taxon>Bacillati</taxon>
        <taxon>Actinomycetota</taxon>
        <taxon>Actinomycetes</taxon>
        <taxon>Mycobacteriales</taxon>
        <taxon>Mycobacteriaceae</taxon>
        <taxon>Mycobacterium</taxon>
    </lineage>
</organism>
<evidence type="ECO:0000313" key="6">
    <source>
        <dbReference type="EMBL" id="KQH78602.1"/>
    </source>
</evidence>
<gene>
    <name evidence="6" type="ORF">AO501_12190</name>
</gene>
<dbReference type="AlphaFoldDB" id="A0A0Q2LS96"/>
<feature type="domain" description="PNPLA" evidence="5">
    <location>
        <begin position="7"/>
        <end position="208"/>
    </location>
</feature>
<accession>A0A0Q2LS96</accession>
<keyword evidence="3 4" id="KW-0443">Lipid metabolism</keyword>
<dbReference type="PANTHER" id="PTHR14226">
    <property type="entry name" value="NEUROPATHY TARGET ESTERASE/SWISS CHEESE D.MELANOGASTER"/>
    <property type="match status" value="1"/>
</dbReference>
<feature type="short sequence motif" description="GXGXXG" evidence="4">
    <location>
        <begin position="11"/>
        <end position="16"/>
    </location>
</feature>
<sequence length="289" mass="29503">MTSRRALVLAGGGVAGIAWETGILRGIADESPPAAQRLLESDVLVGTSAGSTVAAQITSGCSLQTLFDRQVAETSAEMDPGVDIEAITELFLDALREPRAPGGDRTTGRLKRIGGVALAVDTVPESVRREVIAARLPSHEWPERAVRLVAVDTGTGELVVFDRDSGVGLVDAVAASCAVPGAWPPVTIAGRRYMDGGVHSTVNVGVADDCDVAVVLVPAGADAPSPFGPGPAAEIAAFAGKTFSVFADDGSLAAFGANPLDPRCRIGSAQAGRVQGRREAAAVARFLGV</sequence>
<dbReference type="SUPFAM" id="SSF52151">
    <property type="entry name" value="FabD/lysophospholipase-like"/>
    <property type="match status" value="1"/>
</dbReference>
<dbReference type="GO" id="GO:0016042">
    <property type="term" value="P:lipid catabolic process"/>
    <property type="evidence" value="ECO:0007669"/>
    <property type="project" value="UniProtKB-UniRule"/>
</dbReference>
<feature type="short sequence motif" description="GXSXG" evidence="4">
    <location>
        <begin position="46"/>
        <end position="50"/>
    </location>
</feature>
<protein>
    <submittedName>
        <fullName evidence="6">Patatin</fullName>
    </submittedName>
</protein>
<dbReference type="STRING" id="1778.A9W97_05075"/>
<evidence type="ECO:0000256" key="2">
    <source>
        <dbReference type="ARBA" id="ARBA00022963"/>
    </source>
</evidence>
<dbReference type="Gene3D" id="3.40.1090.10">
    <property type="entry name" value="Cytosolic phospholipase A2 catalytic domain"/>
    <property type="match status" value="2"/>
</dbReference>
<name>A0A0Q2LS96_MYCGO</name>
<proteinExistence type="predicted"/>
<feature type="active site" description="Nucleophile" evidence="4">
    <location>
        <position position="48"/>
    </location>
</feature>
<keyword evidence="1 4" id="KW-0378">Hydrolase</keyword>
<feature type="active site" description="Proton acceptor" evidence="4">
    <location>
        <position position="195"/>
    </location>
</feature>
<dbReference type="Pfam" id="PF01734">
    <property type="entry name" value="Patatin"/>
    <property type="match status" value="1"/>
</dbReference>
<keyword evidence="2 4" id="KW-0442">Lipid degradation</keyword>
<dbReference type="RefSeq" id="WP_055578494.1">
    <property type="nucleotide sequence ID" value="NZ_LKTM01000190.1"/>
</dbReference>
<dbReference type="InterPro" id="IPR002641">
    <property type="entry name" value="PNPLA_dom"/>
</dbReference>
<dbReference type="EMBL" id="LKTM01000190">
    <property type="protein sequence ID" value="KQH78602.1"/>
    <property type="molecule type" value="Genomic_DNA"/>
</dbReference>
<evidence type="ECO:0000256" key="4">
    <source>
        <dbReference type="PROSITE-ProRule" id="PRU01161"/>
    </source>
</evidence>
<comment type="caution">
    <text evidence="6">The sequence shown here is derived from an EMBL/GenBank/DDBJ whole genome shotgun (WGS) entry which is preliminary data.</text>
</comment>
<dbReference type="PANTHER" id="PTHR14226:SF57">
    <property type="entry name" value="BLR7027 PROTEIN"/>
    <property type="match status" value="1"/>
</dbReference>
<feature type="short sequence motif" description="DGA/G" evidence="4">
    <location>
        <begin position="195"/>
        <end position="197"/>
    </location>
</feature>
<dbReference type="OrthoDB" id="2339873at2"/>
<evidence type="ECO:0000313" key="7">
    <source>
        <dbReference type="Proteomes" id="UP000051677"/>
    </source>
</evidence>
<reference evidence="6 7" key="1">
    <citation type="submission" date="2015-10" db="EMBL/GenBank/DDBJ databases">
        <title>Mycobacterium gordonae draft genome assembly.</title>
        <authorList>
            <person name="Ustinova V."/>
            <person name="Smirnova T."/>
            <person name="Blagodatskikh K."/>
            <person name="Varlamov D."/>
            <person name="Larionova E."/>
            <person name="Chernousova L."/>
        </authorList>
    </citation>
    <scope>NUCLEOTIDE SEQUENCE [LARGE SCALE GENOMIC DNA]</scope>
    <source>
        <strain evidence="6 7">CTRI 14-8773</strain>
    </source>
</reference>
<evidence type="ECO:0000256" key="1">
    <source>
        <dbReference type="ARBA" id="ARBA00022801"/>
    </source>
</evidence>
<dbReference type="GO" id="GO:0016787">
    <property type="term" value="F:hydrolase activity"/>
    <property type="evidence" value="ECO:0007669"/>
    <property type="project" value="UniProtKB-UniRule"/>
</dbReference>
<evidence type="ECO:0000259" key="5">
    <source>
        <dbReference type="PROSITE" id="PS51635"/>
    </source>
</evidence>